<evidence type="ECO:0000313" key="2">
    <source>
        <dbReference type="Proteomes" id="UP000183986"/>
    </source>
</evidence>
<comment type="caution">
    <text evidence="1">The sequence shown here is derived from an EMBL/GenBank/DDBJ whole genome shotgun (WGS) entry which is preliminary data.</text>
</comment>
<name>A0A1M2V0S3_MARNT</name>
<proteinExistence type="predicted"/>
<dbReference type="Proteomes" id="UP000183986">
    <property type="component" value="Unassembled WGS sequence"/>
</dbReference>
<gene>
    <name evidence="1" type="ORF">BEE62_14665</name>
</gene>
<organism evidence="1 2">
    <name type="scientific">Marinobacter nauticus</name>
    <name type="common">Marinobacter hydrocarbonoclasticus</name>
    <name type="synonym">Marinobacter aquaeolei</name>
    <dbReference type="NCBI Taxonomy" id="2743"/>
    <lineage>
        <taxon>Bacteria</taxon>
        <taxon>Pseudomonadati</taxon>
        <taxon>Pseudomonadota</taxon>
        <taxon>Gammaproteobacteria</taxon>
        <taxon>Pseudomonadales</taxon>
        <taxon>Marinobacteraceae</taxon>
        <taxon>Marinobacter</taxon>
    </lineage>
</organism>
<reference evidence="1" key="1">
    <citation type="submission" date="2016-11" db="EMBL/GenBank/DDBJ databases">
        <title>Draft Genome Sequence of Marinobacter hydrocarbonoclasticus strain STW2, a polyaromatic aromatic hydrocarbon degrading and denitrifying bacterium from rhizosphere of Seagrass Enhalus acodoides.</title>
        <authorList>
            <person name="Ling J."/>
            <person name="Dong J."/>
        </authorList>
    </citation>
    <scope>NUCLEOTIDE SEQUENCE [LARGE SCALE GENOMIC DNA]</scope>
    <source>
        <strain evidence="1">STW2</strain>
    </source>
</reference>
<evidence type="ECO:0000313" key="1">
    <source>
        <dbReference type="EMBL" id="OJT01191.1"/>
    </source>
</evidence>
<dbReference type="AlphaFoldDB" id="A0A1M2V0S3"/>
<sequence>MSRPLEFQPRIIRAGSAYRYCGMGRELFNEEIRPFVREIPIGQQGIGFDRLELDAALDEYIARRGHAPAQKWSDTSCRKTATVSASVAGSGISKRELMGDDFGSLLERAAG</sequence>
<protein>
    <submittedName>
        <fullName evidence="1">Uncharacterized protein</fullName>
    </submittedName>
</protein>
<accession>A0A1M2V0S3</accession>
<keyword evidence="2" id="KW-1185">Reference proteome</keyword>
<dbReference type="EMBL" id="MPKY01000001">
    <property type="protein sequence ID" value="OJT01191.1"/>
    <property type="molecule type" value="Genomic_DNA"/>
</dbReference>